<dbReference type="Proteomes" id="UP000178082">
    <property type="component" value="Unassembled WGS sequence"/>
</dbReference>
<dbReference type="GO" id="GO:0016491">
    <property type="term" value="F:oxidoreductase activity"/>
    <property type="evidence" value="ECO:0007669"/>
    <property type="project" value="InterPro"/>
</dbReference>
<evidence type="ECO:0000259" key="11">
    <source>
        <dbReference type="PROSITE" id="PS51384"/>
    </source>
</evidence>
<dbReference type="PROSITE" id="PS51384">
    <property type="entry name" value="FAD_FR"/>
    <property type="match status" value="1"/>
</dbReference>
<dbReference type="GO" id="GO:0051537">
    <property type="term" value="F:2 iron, 2 sulfur cluster binding"/>
    <property type="evidence" value="ECO:0007669"/>
    <property type="project" value="UniProtKB-KW"/>
</dbReference>
<dbReference type="SUPFAM" id="SSF63380">
    <property type="entry name" value="Riboflavin synthase domain-like"/>
    <property type="match status" value="1"/>
</dbReference>
<gene>
    <name evidence="12" type="ORF">A3G31_07590</name>
</gene>
<dbReference type="InterPro" id="IPR050353">
    <property type="entry name" value="PyrK_electron_transfer"/>
</dbReference>
<evidence type="ECO:0000256" key="8">
    <source>
        <dbReference type="ARBA" id="ARBA00023014"/>
    </source>
</evidence>
<dbReference type="PIRSF" id="PIRSF006816">
    <property type="entry name" value="Cyc3_hyd_g"/>
    <property type="match status" value="1"/>
</dbReference>
<dbReference type="EMBL" id="MGDI01000025">
    <property type="protein sequence ID" value="OGL53528.1"/>
    <property type="molecule type" value="Genomic_DNA"/>
</dbReference>
<evidence type="ECO:0000313" key="12">
    <source>
        <dbReference type="EMBL" id="OGL53528.1"/>
    </source>
</evidence>
<dbReference type="Pfam" id="PF00970">
    <property type="entry name" value="FAD_binding_6"/>
    <property type="match status" value="1"/>
</dbReference>
<comment type="cofactor">
    <cofactor evidence="9">
        <name>[2Fe-2S] cluster</name>
        <dbReference type="ChEBI" id="CHEBI:190135"/>
    </cofactor>
</comment>
<dbReference type="CDD" id="cd06221">
    <property type="entry name" value="sulfite_reductase_like"/>
    <property type="match status" value="1"/>
</dbReference>
<sequence>MNNEYLPIIAKIESFKEEARDIRTFVFSVSNENCFAYKPGQFMMFSVFGYGEAAFAFSSFPARDGKIEVTVAKVGKLTTQLFSMKPGDKLGIRGPFGNGFDINALKNRDSIIVAGGMGMGALKPLVEALILERKSFGRIDILFGARTPQDMPFKDDINLWSEKNDVNIETTVDFPDENWKGKKGVVGLLLDNFKINPLGTTAFVCGPNAMLSSVFSSLLKNGLDKRDIITSLERQMKCGIGFCGHCRIDDKYVCTDGPVFRYDEIELLYKP</sequence>
<evidence type="ECO:0000256" key="6">
    <source>
        <dbReference type="ARBA" id="ARBA00022982"/>
    </source>
</evidence>
<evidence type="ECO:0000256" key="5">
    <source>
        <dbReference type="ARBA" id="ARBA00022827"/>
    </source>
</evidence>
<evidence type="ECO:0000256" key="1">
    <source>
        <dbReference type="ARBA" id="ARBA00022448"/>
    </source>
</evidence>
<evidence type="ECO:0000256" key="2">
    <source>
        <dbReference type="ARBA" id="ARBA00022630"/>
    </source>
</evidence>
<dbReference type="Gene3D" id="2.10.240.10">
    <property type="entry name" value="Dihydroorotate dehydrogenase, electron transfer subunit"/>
    <property type="match status" value="1"/>
</dbReference>
<keyword evidence="2" id="KW-0285">Flavoprotein</keyword>
<dbReference type="InterPro" id="IPR017927">
    <property type="entry name" value="FAD-bd_FR_type"/>
</dbReference>
<evidence type="ECO:0000256" key="10">
    <source>
        <dbReference type="PIRSR" id="PIRSR006816-2"/>
    </source>
</evidence>
<dbReference type="AlphaFoldDB" id="A0A1F7SJV4"/>
<dbReference type="SUPFAM" id="SSF52343">
    <property type="entry name" value="Ferredoxin reductase-like, C-terminal NADP-linked domain"/>
    <property type="match status" value="1"/>
</dbReference>
<evidence type="ECO:0000256" key="4">
    <source>
        <dbReference type="ARBA" id="ARBA00022723"/>
    </source>
</evidence>
<keyword evidence="8 10" id="KW-0411">Iron-sulfur</keyword>
<accession>A0A1F7SJV4</accession>
<reference evidence="12 13" key="1">
    <citation type="journal article" date="2016" name="Nat. Commun.">
        <title>Thousands of microbial genomes shed light on interconnected biogeochemical processes in an aquifer system.</title>
        <authorList>
            <person name="Anantharaman K."/>
            <person name="Brown C.T."/>
            <person name="Hug L.A."/>
            <person name="Sharon I."/>
            <person name="Castelle C.J."/>
            <person name="Probst A.J."/>
            <person name="Thomas B.C."/>
            <person name="Singh A."/>
            <person name="Wilkins M.J."/>
            <person name="Karaoz U."/>
            <person name="Brodie E.L."/>
            <person name="Williams K.H."/>
            <person name="Hubbard S.S."/>
            <person name="Banfield J.F."/>
        </authorList>
    </citation>
    <scope>NUCLEOTIDE SEQUENCE [LARGE SCALE GENOMIC DNA]</scope>
</reference>
<dbReference type="InterPro" id="IPR037117">
    <property type="entry name" value="Dihydroorotate_DH_ele_sf"/>
</dbReference>
<dbReference type="GO" id="GO:0046872">
    <property type="term" value="F:metal ion binding"/>
    <property type="evidence" value="ECO:0007669"/>
    <property type="project" value="UniProtKB-KW"/>
</dbReference>
<evidence type="ECO:0000256" key="3">
    <source>
        <dbReference type="ARBA" id="ARBA00022714"/>
    </source>
</evidence>
<keyword evidence="6" id="KW-0249">Electron transport</keyword>
<dbReference type="InterPro" id="IPR008333">
    <property type="entry name" value="Cbr1-like_FAD-bd_dom"/>
</dbReference>
<evidence type="ECO:0000256" key="7">
    <source>
        <dbReference type="ARBA" id="ARBA00023004"/>
    </source>
</evidence>
<comment type="caution">
    <text evidence="12">The sequence shown here is derived from an EMBL/GenBank/DDBJ whole genome shotgun (WGS) entry which is preliminary data.</text>
</comment>
<comment type="cofactor">
    <cofactor evidence="10">
        <name>[2Fe-2S] cluster</name>
        <dbReference type="ChEBI" id="CHEBI:190135"/>
    </cofactor>
    <text evidence="10">Binds 1 [2Fe-2S] cluster per subunit.</text>
</comment>
<dbReference type="Gene3D" id="3.40.50.80">
    <property type="entry name" value="Nucleotide-binding domain of ferredoxin-NADP reductase (FNR) module"/>
    <property type="match status" value="1"/>
</dbReference>
<feature type="binding site" evidence="10">
    <location>
        <position position="254"/>
    </location>
    <ligand>
        <name>[2Fe-2S] cluster</name>
        <dbReference type="ChEBI" id="CHEBI:190135"/>
    </ligand>
</feature>
<keyword evidence="1" id="KW-0813">Transport</keyword>
<dbReference type="GO" id="GO:0050660">
    <property type="term" value="F:flavin adenine dinucleotide binding"/>
    <property type="evidence" value="ECO:0007669"/>
    <property type="project" value="InterPro"/>
</dbReference>
<dbReference type="Gene3D" id="2.40.30.10">
    <property type="entry name" value="Translation factors"/>
    <property type="match status" value="1"/>
</dbReference>
<dbReference type="Pfam" id="PF00175">
    <property type="entry name" value="NAD_binding_1"/>
    <property type="match status" value="1"/>
</dbReference>
<feature type="binding site" evidence="10">
    <location>
        <position position="238"/>
    </location>
    <ligand>
        <name>[2Fe-2S] cluster</name>
        <dbReference type="ChEBI" id="CHEBI:190135"/>
    </ligand>
</feature>
<dbReference type="STRING" id="1817883.A3G31_07590"/>
<dbReference type="InterPro" id="IPR012165">
    <property type="entry name" value="Cyt_c3_hydrogenase_gsu"/>
</dbReference>
<feature type="binding site" evidence="10">
    <location>
        <position position="243"/>
    </location>
    <ligand>
        <name>[2Fe-2S] cluster</name>
        <dbReference type="ChEBI" id="CHEBI:190135"/>
    </ligand>
</feature>
<dbReference type="InterPro" id="IPR039261">
    <property type="entry name" value="FNR_nucleotide-bd"/>
</dbReference>
<dbReference type="GO" id="GO:0006221">
    <property type="term" value="P:pyrimidine nucleotide biosynthetic process"/>
    <property type="evidence" value="ECO:0007669"/>
    <property type="project" value="InterPro"/>
</dbReference>
<keyword evidence="3 10" id="KW-0001">2Fe-2S</keyword>
<keyword evidence="7 10" id="KW-0408">Iron</keyword>
<proteinExistence type="predicted"/>
<dbReference type="PANTHER" id="PTHR43513">
    <property type="entry name" value="DIHYDROOROTATE DEHYDROGENASE B (NAD(+)), ELECTRON TRANSFER SUBUNIT"/>
    <property type="match status" value="1"/>
</dbReference>
<feature type="binding site" evidence="10">
    <location>
        <position position="246"/>
    </location>
    <ligand>
        <name>[2Fe-2S] cluster</name>
        <dbReference type="ChEBI" id="CHEBI:190135"/>
    </ligand>
</feature>
<evidence type="ECO:0000313" key="13">
    <source>
        <dbReference type="Proteomes" id="UP000178082"/>
    </source>
</evidence>
<organism evidence="12 13">
    <name type="scientific">Candidatus Schekmanbacteria bacterium RIFCSPLOWO2_12_FULL_38_15</name>
    <dbReference type="NCBI Taxonomy" id="1817883"/>
    <lineage>
        <taxon>Bacteria</taxon>
        <taxon>Candidatus Schekmaniibacteriota</taxon>
    </lineage>
</organism>
<dbReference type="Pfam" id="PF10418">
    <property type="entry name" value="DHODB_Fe-S_bind"/>
    <property type="match status" value="1"/>
</dbReference>
<keyword evidence="5" id="KW-0274">FAD</keyword>
<dbReference type="InterPro" id="IPR017938">
    <property type="entry name" value="Riboflavin_synthase-like_b-brl"/>
</dbReference>
<dbReference type="InterPro" id="IPR019480">
    <property type="entry name" value="Dihydroorotate_DH_Fe-S-bd"/>
</dbReference>
<protein>
    <recommendedName>
        <fullName evidence="11">FAD-binding FR-type domain-containing protein</fullName>
    </recommendedName>
</protein>
<dbReference type="InterPro" id="IPR001433">
    <property type="entry name" value="OxRdtase_FAD/NAD-bd"/>
</dbReference>
<dbReference type="PRINTS" id="PR00410">
    <property type="entry name" value="PHEHYDRXLASE"/>
</dbReference>
<evidence type="ECO:0000256" key="9">
    <source>
        <dbReference type="ARBA" id="ARBA00034078"/>
    </source>
</evidence>
<keyword evidence="4 10" id="KW-0479">Metal-binding</keyword>
<name>A0A1F7SJV4_9BACT</name>
<feature type="domain" description="FAD-binding FR-type" evidence="11">
    <location>
        <begin position="5"/>
        <end position="102"/>
    </location>
</feature>